<keyword evidence="13 17" id="KW-1015">Disulfide bond</keyword>
<protein>
    <recommendedName>
        <fullName evidence="5 17">Epoxyqueuosine reductase QueH</fullName>
        <ecNumber evidence="4 17">1.17.99.6</ecNumber>
    </recommendedName>
    <alternativeName>
        <fullName evidence="15 17">Queuosine biosynthesis protein QueH</fullName>
    </alternativeName>
</protein>
<evidence type="ECO:0000256" key="5">
    <source>
        <dbReference type="ARBA" id="ARBA00016895"/>
    </source>
</evidence>
<evidence type="ECO:0000256" key="9">
    <source>
        <dbReference type="ARBA" id="ARBA00022785"/>
    </source>
</evidence>
<feature type="binding site" evidence="17">
    <location>
        <position position="9"/>
    </location>
    <ligand>
        <name>[4Fe-4S] cluster</name>
        <dbReference type="ChEBI" id="CHEBI:49883"/>
    </ligand>
</feature>
<evidence type="ECO:0000313" key="18">
    <source>
        <dbReference type="EMBL" id="KAA0895345.1"/>
    </source>
</evidence>
<evidence type="ECO:0000256" key="7">
    <source>
        <dbReference type="ARBA" id="ARBA00022694"/>
    </source>
</evidence>
<evidence type="ECO:0000313" key="19">
    <source>
        <dbReference type="Proteomes" id="UP000324298"/>
    </source>
</evidence>
<comment type="similarity">
    <text evidence="3 17">Belongs to the QueH family.</text>
</comment>
<dbReference type="GO" id="GO:0051539">
    <property type="term" value="F:4 iron, 4 sulfur cluster binding"/>
    <property type="evidence" value="ECO:0007669"/>
    <property type="project" value="UniProtKB-UniRule"/>
</dbReference>
<dbReference type="UniPathway" id="UPA00392"/>
<dbReference type="RefSeq" id="WP_149305925.1">
    <property type="nucleotide sequence ID" value="NZ_SRSD01000001.1"/>
</dbReference>
<dbReference type="GO" id="GO:0008616">
    <property type="term" value="P:tRNA queuosine(34) biosynthetic process"/>
    <property type="evidence" value="ECO:0007669"/>
    <property type="project" value="UniProtKB-UniRule"/>
</dbReference>
<feature type="disulfide bond" description="Redox-active" evidence="17">
    <location>
        <begin position="163"/>
        <end position="165"/>
    </location>
</feature>
<name>A0A5A9XS26_9BACT</name>
<evidence type="ECO:0000256" key="3">
    <source>
        <dbReference type="ARBA" id="ARBA00008207"/>
    </source>
</evidence>
<comment type="pathway">
    <text evidence="2 17">tRNA modification; tRNA-queuosine biosynthesis.</text>
</comment>
<keyword evidence="11 17" id="KW-0408">Iron</keyword>
<dbReference type="AlphaFoldDB" id="A0A5A9XS26"/>
<feature type="binding site" evidence="17">
    <location>
        <position position="8"/>
    </location>
    <ligand>
        <name>[4Fe-4S] cluster</name>
        <dbReference type="ChEBI" id="CHEBI:49883"/>
    </ligand>
</feature>
<feature type="binding site" evidence="17">
    <location>
        <position position="86"/>
    </location>
    <ligand>
        <name>[4Fe-4S] cluster</name>
        <dbReference type="ChEBI" id="CHEBI:49883"/>
    </ligand>
</feature>
<evidence type="ECO:0000256" key="1">
    <source>
        <dbReference type="ARBA" id="ARBA00002268"/>
    </source>
</evidence>
<sequence length="180" mass="20927">MNILLHTCCGPCALYPLRRLRAAAHTVTGFFFNHNIHPYQEYARRREAAQQMAEGEAMPLMVRDEYDLEGFLANVAAEPEKRCSYCYASRLRAAAAAASEHGFEAFTSSLLYSRYQRHDEIRTLGEQAGREFGVAFFYEDFRTDWQEGIRLSKEMGLYRQQYCGCIYSEKERYAPREKRS</sequence>
<proteinExistence type="inferred from homology"/>
<feature type="binding site" evidence="17">
    <location>
        <position position="83"/>
    </location>
    <ligand>
        <name>[4Fe-4S] cluster</name>
        <dbReference type="ChEBI" id="CHEBI:49883"/>
    </ligand>
</feature>
<comment type="caution">
    <text evidence="18">The sequence shown here is derived from an EMBL/GenBank/DDBJ whole genome shotgun (WGS) entry which is preliminary data.</text>
</comment>
<dbReference type="OrthoDB" id="9801033at2"/>
<evidence type="ECO:0000256" key="10">
    <source>
        <dbReference type="ARBA" id="ARBA00023002"/>
    </source>
</evidence>
<dbReference type="EMBL" id="SRSD01000001">
    <property type="protein sequence ID" value="KAA0895345.1"/>
    <property type="molecule type" value="Genomic_DNA"/>
</dbReference>
<evidence type="ECO:0000256" key="14">
    <source>
        <dbReference type="ARBA" id="ARBA00023284"/>
    </source>
</evidence>
<accession>A0A5A9XS26</accession>
<dbReference type="Pfam" id="PF02677">
    <property type="entry name" value="QueH"/>
    <property type="match status" value="1"/>
</dbReference>
<reference evidence="18 19" key="1">
    <citation type="submission" date="2019-04" db="EMBL/GenBank/DDBJ databases">
        <title>Geobacter ruber sp. nov., ferric-reducing bacteria isolated from paddy soil.</title>
        <authorList>
            <person name="Xu Z."/>
            <person name="Masuda Y."/>
            <person name="Itoh H."/>
            <person name="Senoo K."/>
        </authorList>
    </citation>
    <scope>NUCLEOTIDE SEQUENCE [LARGE SCALE GENOMIC DNA]</scope>
    <source>
        <strain evidence="18 19">Red88</strain>
    </source>
</reference>
<dbReference type="PANTHER" id="PTHR36701">
    <property type="entry name" value="EPOXYQUEUOSINE REDUCTASE QUEH"/>
    <property type="match status" value="1"/>
</dbReference>
<evidence type="ECO:0000256" key="6">
    <source>
        <dbReference type="ARBA" id="ARBA00022485"/>
    </source>
</evidence>
<keyword evidence="10 17" id="KW-0560">Oxidoreductase</keyword>
<evidence type="ECO:0000256" key="8">
    <source>
        <dbReference type="ARBA" id="ARBA00022723"/>
    </source>
</evidence>
<keyword evidence="12 17" id="KW-0411">Iron-sulfur</keyword>
<keyword evidence="7 17" id="KW-0819">tRNA processing</keyword>
<evidence type="ECO:0000256" key="17">
    <source>
        <dbReference type="HAMAP-Rule" id="MF_02089"/>
    </source>
</evidence>
<dbReference type="GO" id="GO:0052693">
    <property type="term" value="F:epoxyqueuosine reductase activity"/>
    <property type="evidence" value="ECO:0007669"/>
    <property type="project" value="UniProtKB-UniRule"/>
</dbReference>
<evidence type="ECO:0000256" key="11">
    <source>
        <dbReference type="ARBA" id="ARBA00023004"/>
    </source>
</evidence>
<evidence type="ECO:0000256" key="4">
    <source>
        <dbReference type="ARBA" id="ARBA00012622"/>
    </source>
</evidence>
<dbReference type="PANTHER" id="PTHR36701:SF1">
    <property type="entry name" value="EPOXYQUEUOSINE REDUCTASE QUEH"/>
    <property type="match status" value="1"/>
</dbReference>
<evidence type="ECO:0000256" key="12">
    <source>
        <dbReference type="ARBA" id="ARBA00023014"/>
    </source>
</evidence>
<dbReference type="HAMAP" id="MF_02089">
    <property type="entry name" value="QueH"/>
    <property type="match status" value="1"/>
</dbReference>
<comment type="catalytic activity">
    <reaction evidence="16 17">
        <text>epoxyqueuosine(34) in tRNA + AH2 = queuosine(34) in tRNA + A + H2O</text>
        <dbReference type="Rhea" id="RHEA:32159"/>
        <dbReference type="Rhea" id="RHEA-COMP:18571"/>
        <dbReference type="Rhea" id="RHEA-COMP:18582"/>
        <dbReference type="ChEBI" id="CHEBI:13193"/>
        <dbReference type="ChEBI" id="CHEBI:15377"/>
        <dbReference type="ChEBI" id="CHEBI:17499"/>
        <dbReference type="ChEBI" id="CHEBI:194431"/>
        <dbReference type="ChEBI" id="CHEBI:194443"/>
        <dbReference type="EC" id="1.17.99.6"/>
    </reaction>
</comment>
<dbReference type="InterPro" id="IPR003828">
    <property type="entry name" value="QueH"/>
</dbReference>
<keyword evidence="6 17" id="KW-0004">4Fe-4S</keyword>
<organism evidence="18 19">
    <name type="scientific">Oryzomonas rubra</name>
    <dbReference type="NCBI Taxonomy" id="2509454"/>
    <lineage>
        <taxon>Bacteria</taxon>
        <taxon>Pseudomonadati</taxon>
        <taxon>Thermodesulfobacteriota</taxon>
        <taxon>Desulfuromonadia</taxon>
        <taxon>Geobacterales</taxon>
        <taxon>Geobacteraceae</taxon>
        <taxon>Oryzomonas</taxon>
    </lineage>
</organism>
<evidence type="ECO:0000256" key="2">
    <source>
        <dbReference type="ARBA" id="ARBA00004691"/>
    </source>
</evidence>
<evidence type="ECO:0000256" key="16">
    <source>
        <dbReference type="ARBA" id="ARBA00047415"/>
    </source>
</evidence>
<dbReference type="Proteomes" id="UP000324298">
    <property type="component" value="Unassembled WGS sequence"/>
</dbReference>
<keyword evidence="19" id="KW-1185">Reference proteome</keyword>
<keyword evidence="8 17" id="KW-0479">Metal-binding</keyword>
<dbReference type="EC" id="1.17.99.6" evidence="4 17"/>
<keyword evidence="14 17" id="KW-0676">Redox-active center</keyword>
<evidence type="ECO:0000256" key="13">
    <source>
        <dbReference type="ARBA" id="ARBA00023157"/>
    </source>
</evidence>
<gene>
    <name evidence="17" type="primary">queH</name>
    <name evidence="18" type="ORF">ET418_02160</name>
</gene>
<dbReference type="GO" id="GO:0046872">
    <property type="term" value="F:metal ion binding"/>
    <property type="evidence" value="ECO:0007669"/>
    <property type="project" value="UniProtKB-KW"/>
</dbReference>
<evidence type="ECO:0000256" key="15">
    <source>
        <dbReference type="ARBA" id="ARBA00031446"/>
    </source>
</evidence>
<keyword evidence="9 17" id="KW-0671">Queuosine biosynthesis</keyword>
<comment type="function">
    <text evidence="1 17">Catalyzes the conversion of epoxyqueuosine (oQ) to queuosine (Q), which is a hypermodified base found in the wobble positions of tRNA(Asp), tRNA(Asn), tRNA(His) and tRNA(Tyr).</text>
</comment>